<comment type="caution">
    <text evidence="4">The sequence shown here is derived from an EMBL/GenBank/DDBJ whole genome shotgun (WGS) entry which is preliminary data.</text>
</comment>
<dbReference type="AlphaFoldDB" id="W9CI97"/>
<reference evidence="4 5" key="1">
    <citation type="journal article" date="2014" name="Genome Announc.">
        <title>Draft genome sequence of Sclerotinia borealis, a psychrophilic plant pathogenic fungus.</title>
        <authorList>
            <person name="Mardanov A.V."/>
            <person name="Beletsky A.V."/>
            <person name="Kadnikov V.V."/>
            <person name="Ignatov A.N."/>
            <person name="Ravin N.V."/>
        </authorList>
    </citation>
    <scope>NUCLEOTIDE SEQUENCE [LARGE SCALE GENOMIC DNA]</scope>
    <source>
        <strain evidence="5">F-4157</strain>
    </source>
</reference>
<proteinExistence type="inferred from homology"/>
<evidence type="ECO:0000256" key="2">
    <source>
        <dbReference type="ARBA" id="ARBA00022801"/>
    </source>
</evidence>
<accession>W9CI97</accession>
<evidence type="ECO:0000256" key="1">
    <source>
        <dbReference type="ARBA" id="ARBA00009199"/>
    </source>
</evidence>
<dbReference type="STRING" id="1432307.W9CI97"/>
<dbReference type="EMBL" id="AYSA01000136">
    <property type="protein sequence ID" value="ESZ96477.1"/>
    <property type="molecule type" value="Genomic_DNA"/>
</dbReference>
<dbReference type="OrthoDB" id="6428749at2759"/>
<dbReference type="PIRSF" id="PIRSF001221">
    <property type="entry name" value="Amidase_fungi"/>
    <property type="match status" value="1"/>
</dbReference>
<dbReference type="GO" id="GO:0016787">
    <property type="term" value="F:hydrolase activity"/>
    <property type="evidence" value="ECO:0007669"/>
    <property type="project" value="UniProtKB-KW"/>
</dbReference>
<evidence type="ECO:0000259" key="3">
    <source>
        <dbReference type="Pfam" id="PF01425"/>
    </source>
</evidence>
<name>W9CI97_SCLBF</name>
<sequence>MAWEDIAREKRRERYSHLPDEWKICPVPPSRCVQDWPQTSGFFTPEELIITDSTASEVVRNIAERRWTAENVTRAVCKRAAAAQQLLNCLTEIFFLEAIECAKELDKEYEASGVLAGPLHGLPISLKDQFDYEGKVTTMGWVSKANLRANKDSTLVTLLLDAGAILYCKTNVSMGLMMLDTNNNIWGPTWNPWNRGVNPGGSSGGEGALVSFGGSHLGIGTDIGCTVRTACSFTGLYGLHPSYGRLSYQGLTNTHSSQEAIKPTAGPMCRSPSDIRLLFKSVLDQEPWLVDPQVLPIPWRRHEEILPTKLCFAFGYDPMVQTTPPVTRAMEMTKAALLAAGHEVIEYSVTENTLVTFLCFQLYLGYGGEEFRYETYVSGEPLMPGLQHSFGQLEARPLAEMGELQRMRALLATGWHKRWQDTEDMTTTGRPIDALIMPVCALPAPSYGEPMMQTWGGLSALLDLTTGIFPVTHVDWLHDTVPEDWRPRSELDEQVMKQYKNTKSEDLVNVPIGLSLIGCRLEEEKITAMLMLLEECLGSSQEFFLEDERL</sequence>
<evidence type="ECO:0000313" key="4">
    <source>
        <dbReference type="EMBL" id="ESZ96477.1"/>
    </source>
</evidence>
<gene>
    <name evidence="4" type="ORF">SBOR_3099</name>
</gene>
<evidence type="ECO:0000313" key="5">
    <source>
        <dbReference type="Proteomes" id="UP000019487"/>
    </source>
</evidence>
<dbReference type="SUPFAM" id="SSF75304">
    <property type="entry name" value="Amidase signature (AS) enzymes"/>
    <property type="match status" value="1"/>
</dbReference>
<dbReference type="InterPro" id="IPR023631">
    <property type="entry name" value="Amidase_dom"/>
</dbReference>
<keyword evidence="5" id="KW-1185">Reference proteome</keyword>
<feature type="domain" description="Amidase" evidence="3">
    <location>
        <begin position="72"/>
        <end position="525"/>
    </location>
</feature>
<dbReference type="InterPro" id="IPR036928">
    <property type="entry name" value="AS_sf"/>
</dbReference>
<comment type="similarity">
    <text evidence="1">Belongs to the amidase family.</text>
</comment>
<organism evidence="4 5">
    <name type="scientific">Sclerotinia borealis (strain F-4128)</name>
    <dbReference type="NCBI Taxonomy" id="1432307"/>
    <lineage>
        <taxon>Eukaryota</taxon>
        <taxon>Fungi</taxon>
        <taxon>Dikarya</taxon>
        <taxon>Ascomycota</taxon>
        <taxon>Pezizomycotina</taxon>
        <taxon>Leotiomycetes</taxon>
        <taxon>Helotiales</taxon>
        <taxon>Sclerotiniaceae</taxon>
        <taxon>Sclerotinia</taxon>
    </lineage>
</organism>
<dbReference type="HOGENOM" id="CLU_009600_9_2_1"/>
<protein>
    <submittedName>
        <fullName evidence="4">Acetamidase</fullName>
    </submittedName>
</protein>
<dbReference type="Pfam" id="PF01425">
    <property type="entry name" value="Amidase"/>
    <property type="match status" value="1"/>
</dbReference>
<keyword evidence="2" id="KW-0378">Hydrolase</keyword>
<dbReference type="Proteomes" id="UP000019487">
    <property type="component" value="Unassembled WGS sequence"/>
</dbReference>
<dbReference type="PANTHER" id="PTHR46072">
    <property type="entry name" value="AMIDASE-RELATED-RELATED"/>
    <property type="match status" value="1"/>
</dbReference>
<dbReference type="Gene3D" id="3.90.1300.10">
    <property type="entry name" value="Amidase signature (AS) domain"/>
    <property type="match status" value="1"/>
</dbReference>